<evidence type="ECO:0000256" key="1">
    <source>
        <dbReference type="SAM" id="MobiDB-lite"/>
    </source>
</evidence>
<feature type="compositionally biased region" description="Pro residues" evidence="1">
    <location>
        <begin position="1"/>
        <end position="12"/>
    </location>
</feature>
<protein>
    <recommendedName>
        <fullName evidence="5">DUF1795 domain-containing protein</fullName>
    </recommendedName>
</protein>
<evidence type="ECO:0008006" key="5">
    <source>
        <dbReference type="Google" id="ProtNLM"/>
    </source>
</evidence>
<sequence length="253" mass="26503">MAGEQPDPPGPDPNRTIRHRWPQPGPPSQDPGHSPSTQRLPYTPDMLPDVPQYEAKPPKSSWWWVIVVGGIAVLVAAVAVAALLWSRSTAEPPAKPGSQAPARITDTKAQVSYLIPAGWKQADRPSYTSGISAGGAVVVAFPQQQGGIGGAATSEQLQATADTVALDTARRLLPDMGSRDGLRTRALEVGGRPAATASFRVVFKSATKDPAYVRIVAVHTGDGGLSYVYGSTVPDGDAARRALDDVLDSVTPA</sequence>
<dbReference type="EMBL" id="JBHUCM010000047">
    <property type="protein sequence ID" value="MFD1545378.1"/>
    <property type="molecule type" value="Genomic_DNA"/>
</dbReference>
<proteinExistence type="predicted"/>
<dbReference type="RefSeq" id="WP_219532044.1">
    <property type="nucleotide sequence ID" value="NZ_JAHKRM010000013.1"/>
</dbReference>
<organism evidence="3 4">
    <name type="scientific">Nonomuraea guangzhouensis</name>
    <dbReference type="NCBI Taxonomy" id="1291555"/>
    <lineage>
        <taxon>Bacteria</taxon>
        <taxon>Bacillati</taxon>
        <taxon>Actinomycetota</taxon>
        <taxon>Actinomycetes</taxon>
        <taxon>Streptosporangiales</taxon>
        <taxon>Streptosporangiaceae</taxon>
        <taxon>Nonomuraea</taxon>
    </lineage>
</organism>
<feature type="transmembrane region" description="Helical" evidence="2">
    <location>
        <begin position="62"/>
        <end position="85"/>
    </location>
</feature>
<evidence type="ECO:0000313" key="3">
    <source>
        <dbReference type="EMBL" id="MFD1545378.1"/>
    </source>
</evidence>
<gene>
    <name evidence="3" type="ORF">ACFSJ0_50640</name>
</gene>
<accession>A0ABW4GRA2</accession>
<evidence type="ECO:0000256" key="2">
    <source>
        <dbReference type="SAM" id="Phobius"/>
    </source>
</evidence>
<keyword evidence="2" id="KW-0472">Membrane</keyword>
<name>A0ABW4GRA2_9ACTN</name>
<keyword evidence="4" id="KW-1185">Reference proteome</keyword>
<comment type="caution">
    <text evidence="3">The sequence shown here is derived from an EMBL/GenBank/DDBJ whole genome shotgun (WGS) entry which is preliminary data.</text>
</comment>
<keyword evidence="2" id="KW-1133">Transmembrane helix</keyword>
<dbReference type="Proteomes" id="UP001597097">
    <property type="component" value="Unassembled WGS sequence"/>
</dbReference>
<evidence type="ECO:0000313" key="4">
    <source>
        <dbReference type="Proteomes" id="UP001597097"/>
    </source>
</evidence>
<keyword evidence="2" id="KW-0812">Transmembrane</keyword>
<feature type="region of interest" description="Disordered" evidence="1">
    <location>
        <begin position="1"/>
        <end position="48"/>
    </location>
</feature>
<reference evidence="4" key="1">
    <citation type="journal article" date="2019" name="Int. J. Syst. Evol. Microbiol.">
        <title>The Global Catalogue of Microorganisms (GCM) 10K type strain sequencing project: providing services to taxonomists for standard genome sequencing and annotation.</title>
        <authorList>
            <consortium name="The Broad Institute Genomics Platform"/>
            <consortium name="The Broad Institute Genome Sequencing Center for Infectious Disease"/>
            <person name="Wu L."/>
            <person name="Ma J."/>
        </authorList>
    </citation>
    <scope>NUCLEOTIDE SEQUENCE [LARGE SCALE GENOMIC DNA]</scope>
    <source>
        <strain evidence="4">CGMCC 1.15399</strain>
    </source>
</reference>